<dbReference type="RefSeq" id="WP_279245642.1">
    <property type="nucleotide sequence ID" value="NZ_SHNN01000002.1"/>
</dbReference>
<evidence type="ECO:0000313" key="2">
    <source>
        <dbReference type="Proteomes" id="UP001143362"/>
    </source>
</evidence>
<reference evidence="1" key="1">
    <citation type="submission" date="2019-02" db="EMBL/GenBank/DDBJ databases">
        <authorList>
            <person name="Li S.-H."/>
        </authorList>
    </citation>
    <scope>NUCLEOTIDE SEQUENCE</scope>
    <source>
        <strain evidence="1">IMCC14734</strain>
    </source>
</reference>
<sequence length="98" mass="11082">MTYLLLLSGLAVICWIAIRTRELNEHVNAGRDVYWQDIFDRAATGTERGVLAYDLCEKNPGLDADREHFADLCYRSQVTPDMAATAWVERALAHARKA</sequence>
<evidence type="ECO:0000313" key="1">
    <source>
        <dbReference type="EMBL" id="MCX2981643.1"/>
    </source>
</evidence>
<dbReference type="EMBL" id="SHNN01000002">
    <property type="protein sequence ID" value="MCX2981643.1"/>
    <property type="molecule type" value="Genomic_DNA"/>
</dbReference>
<name>A0ABT3TH48_9GAMM</name>
<proteinExistence type="predicted"/>
<organism evidence="1 2">
    <name type="scientific">Candidatus Litorirhabdus singularis</name>
    <dbReference type="NCBI Taxonomy" id="2518993"/>
    <lineage>
        <taxon>Bacteria</taxon>
        <taxon>Pseudomonadati</taxon>
        <taxon>Pseudomonadota</taxon>
        <taxon>Gammaproteobacteria</taxon>
        <taxon>Cellvibrionales</taxon>
        <taxon>Halieaceae</taxon>
        <taxon>Candidatus Litorirhabdus</taxon>
    </lineage>
</organism>
<gene>
    <name evidence="1" type="ORF">EYC98_12295</name>
</gene>
<comment type="caution">
    <text evidence="1">The sequence shown here is derived from an EMBL/GenBank/DDBJ whole genome shotgun (WGS) entry which is preliminary data.</text>
</comment>
<accession>A0ABT3TH48</accession>
<protein>
    <submittedName>
        <fullName evidence="1">Uncharacterized protein</fullName>
    </submittedName>
</protein>
<dbReference type="Proteomes" id="UP001143362">
    <property type="component" value="Unassembled WGS sequence"/>
</dbReference>
<keyword evidence="2" id="KW-1185">Reference proteome</keyword>